<dbReference type="SUPFAM" id="SSF53756">
    <property type="entry name" value="UDP-Glycosyltransferase/glycogen phosphorylase"/>
    <property type="match status" value="1"/>
</dbReference>
<feature type="transmembrane region" description="Helical" evidence="2">
    <location>
        <begin position="6"/>
        <end position="26"/>
    </location>
</feature>
<feature type="domain" description="3-deoxy-D-manno-octulosonic-acid transferase N-terminal" evidence="3">
    <location>
        <begin position="33"/>
        <end position="209"/>
    </location>
</feature>
<dbReference type="AlphaFoldDB" id="A0A381XCU9"/>
<gene>
    <name evidence="4" type="ORF">METZ01_LOCUS115246</name>
</gene>
<dbReference type="Gene3D" id="3.40.50.2000">
    <property type="entry name" value="Glycogen Phosphorylase B"/>
    <property type="match status" value="1"/>
</dbReference>
<dbReference type="PANTHER" id="PTHR42755">
    <property type="entry name" value="3-DEOXY-MANNO-OCTULOSONATE CYTIDYLYLTRANSFERASE"/>
    <property type="match status" value="1"/>
</dbReference>
<name>A0A381XCU9_9ZZZZ</name>
<keyword evidence="2" id="KW-1133">Transmembrane helix</keyword>
<keyword evidence="2" id="KW-0472">Membrane</keyword>
<evidence type="ECO:0000256" key="1">
    <source>
        <dbReference type="ARBA" id="ARBA00022679"/>
    </source>
</evidence>
<dbReference type="Pfam" id="PF04413">
    <property type="entry name" value="Glycos_transf_N"/>
    <property type="match status" value="1"/>
</dbReference>
<dbReference type="GO" id="GO:0009245">
    <property type="term" value="P:lipid A biosynthetic process"/>
    <property type="evidence" value="ECO:0007669"/>
    <property type="project" value="TreeGrafter"/>
</dbReference>
<dbReference type="EMBL" id="UINC01014659">
    <property type="protein sequence ID" value="SVA62392.1"/>
    <property type="molecule type" value="Genomic_DNA"/>
</dbReference>
<reference evidence="4" key="1">
    <citation type="submission" date="2018-05" db="EMBL/GenBank/DDBJ databases">
        <authorList>
            <person name="Lanie J.A."/>
            <person name="Ng W.-L."/>
            <person name="Kazmierczak K.M."/>
            <person name="Andrzejewski T.M."/>
            <person name="Davidsen T.M."/>
            <person name="Wayne K.J."/>
            <person name="Tettelin H."/>
            <person name="Glass J.I."/>
            <person name="Rusch D."/>
            <person name="Podicherti R."/>
            <person name="Tsui H.-C.T."/>
            <person name="Winkler M.E."/>
        </authorList>
    </citation>
    <scope>NUCLEOTIDE SEQUENCE</scope>
</reference>
<dbReference type="GO" id="GO:0005886">
    <property type="term" value="C:plasma membrane"/>
    <property type="evidence" value="ECO:0007669"/>
    <property type="project" value="TreeGrafter"/>
</dbReference>
<dbReference type="InterPro" id="IPR039901">
    <property type="entry name" value="Kdotransferase"/>
</dbReference>
<proteinExistence type="predicted"/>
<organism evidence="4">
    <name type="scientific">marine metagenome</name>
    <dbReference type="NCBI Taxonomy" id="408172"/>
    <lineage>
        <taxon>unclassified sequences</taxon>
        <taxon>metagenomes</taxon>
        <taxon>ecological metagenomes</taxon>
    </lineage>
</organism>
<evidence type="ECO:0000259" key="3">
    <source>
        <dbReference type="Pfam" id="PF04413"/>
    </source>
</evidence>
<dbReference type="InterPro" id="IPR007507">
    <property type="entry name" value="Glycos_transf_N"/>
</dbReference>
<evidence type="ECO:0000256" key="2">
    <source>
        <dbReference type="SAM" id="Phobius"/>
    </source>
</evidence>
<sequence>MDFLYYILTGGLLLLASPFIILRALVSSSFRNQIKERMAGARSLPELKGTLWIHASSVGEVRLAKTLIAGLIKDGESRPIALSTFSPTGYALAREENLPNVFRLPLDFPLWMNPVFERIQPAKLVLIEAELWPCLLRQCKHRSIPVIQVNGRVSEKSVQRYGKLPAFFLWMTESIQQFSMRSQIDADRLLQIGVAKEKVRVTGNIKFDVTSIQKEDNHHQEWKTDCKILVFGSARPGEEGPIMEALVELQKEFPNLIGVIAPRHMQRCREVEDLIREFKVDYTLLSQLDDLANWTGSILLVDSLGKLSSFYRSATVAYVGGGFNPRFGGHNILEPAGLGKPVLFGKFMNNFEEEAKLLTQFGGGIQMQNIEELYSILNRLLKDSAERQKLGQSAEKTVKANSGALLRNIELIR</sequence>
<keyword evidence="2" id="KW-0812">Transmembrane</keyword>
<evidence type="ECO:0000313" key="4">
    <source>
        <dbReference type="EMBL" id="SVA62392.1"/>
    </source>
</evidence>
<accession>A0A381XCU9</accession>
<dbReference type="GO" id="GO:0016740">
    <property type="term" value="F:transferase activity"/>
    <property type="evidence" value="ECO:0007669"/>
    <property type="project" value="UniProtKB-KW"/>
</dbReference>
<keyword evidence="1" id="KW-0808">Transferase</keyword>
<dbReference type="PANTHER" id="PTHR42755:SF1">
    <property type="entry name" value="3-DEOXY-D-MANNO-OCTULOSONIC ACID TRANSFERASE, MITOCHONDRIAL-RELATED"/>
    <property type="match status" value="1"/>
</dbReference>
<dbReference type="Gene3D" id="3.40.50.11720">
    <property type="entry name" value="3-Deoxy-D-manno-octulosonic-acid transferase, N-terminal domain"/>
    <property type="match status" value="1"/>
</dbReference>
<protein>
    <recommendedName>
        <fullName evidence="3">3-deoxy-D-manno-octulosonic-acid transferase N-terminal domain-containing protein</fullName>
    </recommendedName>
</protein>
<dbReference type="InterPro" id="IPR038107">
    <property type="entry name" value="Glycos_transf_N_sf"/>
</dbReference>